<proteinExistence type="predicted"/>
<evidence type="ECO:0000313" key="1">
    <source>
        <dbReference type="EMBL" id="CDX58813.1"/>
    </source>
</evidence>
<evidence type="ECO:0000313" key="2">
    <source>
        <dbReference type="Proteomes" id="UP000046122"/>
    </source>
</evidence>
<dbReference type="AlphaFoldDB" id="A0A090G7Z0"/>
<protein>
    <submittedName>
        <fullName evidence="1">Uncharacterized protein</fullName>
    </submittedName>
</protein>
<organism evidence="1 2">
    <name type="scientific">Mesorhizobium plurifarium</name>
    <dbReference type="NCBI Taxonomy" id="69974"/>
    <lineage>
        <taxon>Bacteria</taxon>
        <taxon>Pseudomonadati</taxon>
        <taxon>Pseudomonadota</taxon>
        <taxon>Alphaproteobacteria</taxon>
        <taxon>Hyphomicrobiales</taxon>
        <taxon>Phyllobacteriaceae</taxon>
        <taxon>Mesorhizobium</taxon>
    </lineage>
</organism>
<dbReference type="EMBL" id="CCNE01000023">
    <property type="protein sequence ID" value="CDX58813.1"/>
    <property type="molecule type" value="Genomic_DNA"/>
</dbReference>
<sequence length="120" mass="13742">MGNFRGLGRGYIWLCDDVFFPTRNVCAGDCCFLRNGNPSLGDTCIERVGNTNLERRQPYGTSERVVVPRPLLDWHNTSRHGRNLGRTLTEAPARIHLDSVSFLFWLIFPYTNEVQQGVRK</sequence>
<accession>A0A090G7Z0</accession>
<reference evidence="1 2" key="1">
    <citation type="submission" date="2014-08" db="EMBL/GenBank/DDBJ databases">
        <authorList>
            <person name="Moulin Lionel"/>
        </authorList>
    </citation>
    <scope>NUCLEOTIDE SEQUENCE [LARGE SCALE GENOMIC DNA]</scope>
</reference>
<gene>
    <name evidence="1" type="ORF">MPL3365_30325</name>
</gene>
<dbReference type="Proteomes" id="UP000046122">
    <property type="component" value="Unassembled WGS sequence"/>
</dbReference>
<name>A0A090G7Z0_MESPL</name>